<proteinExistence type="inferred from homology"/>
<dbReference type="GO" id="GO:0016020">
    <property type="term" value="C:membrane"/>
    <property type="evidence" value="ECO:0007669"/>
    <property type="project" value="GOC"/>
</dbReference>
<dbReference type="AlphaFoldDB" id="A0A930UAN6"/>
<dbReference type="Gene3D" id="3.40.1390.10">
    <property type="entry name" value="MurE/MurF, N-terminal domain"/>
    <property type="match status" value="1"/>
</dbReference>
<gene>
    <name evidence="7 9" type="primary">lpxD</name>
    <name evidence="9" type="ORF">IR213_08400</name>
</gene>
<comment type="caution">
    <text evidence="9">The sequence shown here is derived from an EMBL/GenBank/DDBJ whole genome shotgun (WGS) entry which is preliminary data.</text>
</comment>
<dbReference type="EC" id="2.3.1.191" evidence="7"/>
<dbReference type="PANTHER" id="PTHR43378:SF2">
    <property type="entry name" value="UDP-3-O-ACYLGLUCOSAMINE N-ACYLTRANSFERASE 1, MITOCHONDRIAL-RELATED"/>
    <property type="match status" value="1"/>
</dbReference>
<evidence type="ECO:0000256" key="4">
    <source>
        <dbReference type="ARBA" id="ARBA00022737"/>
    </source>
</evidence>
<evidence type="ECO:0000256" key="6">
    <source>
        <dbReference type="ARBA" id="ARBA00023315"/>
    </source>
</evidence>
<dbReference type="GO" id="GO:0016410">
    <property type="term" value="F:N-acyltransferase activity"/>
    <property type="evidence" value="ECO:0007669"/>
    <property type="project" value="InterPro"/>
</dbReference>
<keyword evidence="10" id="KW-1185">Reference proteome</keyword>
<protein>
    <recommendedName>
        <fullName evidence="7">UDP-3-O-acylglucosamine N-acyltransferase</fullName>
        <ecNumber evidence="7">2.3.1.191</ecNumber>
    </recommendedName>
</protein>
<keyword evidence="3 7" id="KW-0808">Transferase</keyword>
<evidence type="ECO:0000313" key="9">
    <source>
        <dbReference type="EMBL" id="MBF2708607.1"/>
    </source>
</evidence>
<reference evidence="9" key="1">
    <citation type="submission" date="2020-11" db="EMBL/GenBank/DDBJ databases">
        <title>Genome of Flavobacterium soyangense.</title>
        <authorList>
            <person name="Liu Q."/>
            <person name="Xin Y.-H."/>
        </authorList>
    </citation>
    <scope>NUCLEOTIDE SEQUENCE</scope>
    <source>
        <strain evidence="9">CGMCC 1.13493</strain>
    </source>
</reference>
<comment type="catalytic activity">
    <reaction evidence="7">
        <text>a UDP-3-O-[(3R)-3-hydroxyacyl]-alpha-D-glucosamine + a (3R)-hydroxyacyl-[ACP] = a UDP-2-N,3-O-bis[(3R)-3-hydroxyacyl]-alpha-D-glucosamine + holo-[ACP] + H(+)</text>
        <dbReference type="Rhea" id="RHEA:53836"/>
        <dbReference type="Rhea" id="RHEA-COMP:9685"/>
        <dbReference type="Rhea" id="RHEA-COMP:9945"/>
        <dbReference type="ChEBI" id="CHEBI:15378"/>
        <dbReference type="ChEBI" id="CHEBI:64479"/>
        <dbReference type="ChEBI" id="CHEBI:78827"/>
        <dbReference type="ChEBI" id="CHEBI:137740"/>
        <dbReference type="ChEBI" id="CHEBI:137748"/>
        <dbReference type="EC" id="2.3.1.191"/>
    </reaction>
</comment>
<dbReference type="InterPro" id="IPR011004">
    <property type="entry name" value="Trimer_LpxA-like_sf"/>
</dbReference>
<dbReference type="RefSeq" id="WP_194311861.1">
    <property type="nucleotide sequence ID" value="NZ_JADHEC010000015.1"/>
</dbReference>
<dbReference type="InterPro" id="IPR001451">
    <property type="entry name" value="Hexapep"/>
</dbReference>
<evidence type="ECO:0000256" key="7">
    <source>
        <dbReference type="HAMAP-Rule" id="MF_00523"/>
    </source>
</evidence>
<dbReference type="GO" id="GO:0103118">
    <property type="term" value="F:UDP-3-O-[(3R)-3-hydroxyacyl]-glucosamine N-acyltransferase activity"/>
    <property type="evidence" value="ECO:0007669"/>
    <property type="project" value="UniProtKB-EC"/>
</dbReference>
<feature type="active site" description="Proton acceptor" evidence="7">
    <location>
        <position position="242"/>
    </location>
</feature>
<organism evidence="9 10">
    <name type="scientific">Flavobacterium soyangense</name>
    <dbReference type="NCBI Taxonomy" id="2023265"/>
    <lineage>
        <taxon>Bacteria</taxon>
        <taxon>Pseudomonadati</taxon>
        <taxon>Bacteroidota</taxon>
        <taxon>Flavobacteriia</taxon>
        <taxon>Flavobacteriales</taxon>
        <taxon>Flavobacteriaceae</taxon>
        <taxon>Flavobacterium</taxon>
    </lineage>
</organism>
<evidence type="ECO:0000256" key="2">
    <source>
        <dbReference type="ARBA" id="ARBA00022556"/>
    </source>
</evidence>
<dbReference type="Pfam" id="PF00132">
    <property type="entry name" value="Hexapep"/>
    <property type="match status" value="3"/>
</dbReference>
<sequence length="348" mass="37436">MKFTAEQIAGVLDGEVIGNPNAEVYKLSKIEEGSDGSITFLANPKYLPFIYTTQATITIVNSTFVPDGELTTTLIKVEDAYMSFTKLLEFYDQTRKANKTGIEQPSFISESVKYGANLYLGSFSYIGDNVVLGDNVKIYPNCFIGENVVIGNNVSIFAGAKVHSETIIGNNCVIYSGAVIGADGFGFAPNEDGTYTKIPQIGNVIIEDNVDIGANTSIDKATMGSTIIRKGVKLDNQIQIGHNVEIGENTVIAAQTGVAGSTKIGKNGMIGGQVGIVGHLTIGNNVRIQAQSGVSRNIKDDEVLQGSPTFGYNDFNKSYVHFRNLPKIVTEIEELKKQLLNQKNGKNG</sequence>
<keyword evidence="5 7" id="KW-0443">Lipid metabolism</keyword>
<dbReference type="InterPro" id="IPR020573">
    <property type="entry name" value="UDP_GlcNAc_AcTrfase_non-rep"/>
</dbReference>
<feature type="domain" description="UDP-3-O-[3-hydroxymyristoyl] glucosamine N-acyltransferase non-repeat region" evidence="8">
    <location>
        <begin position="22"/>
        <end position="89"/>
    </location>
</feature>
<comment type="function">
    <text evidence="7">Catalyzes the N-acylation of UDP-3-O-acylglucosamine using 3-hydroxyacyl-ACP as the acyl donor. Is involved in the biosynthesis of lipid A, a phosphorylated glycolipid that anchors the lipopolysaccharide to the outer membrane of the cell.</text>
</comment>
<name>A0A930UAN6_9FLAO</name>
<keyword evidence="6 7" id="KW-0012">Acyltransferase</keyword>
<dbReference type="Gene3D" id="2.160.10.10">
    <property type="entry name" value="Hexapeptide repeat proteins"/>
    <property type="match status" value="1"/>
</dbReference>
<evidence type="ECO:0000256" key="3">
    <source>
        <dbReference type="ARBA" id="ARBA00022679"/>
    </source>
</evidence>
<dbReference type="NCBIfam" id="NF002060">
    <property type="entry name" value="PRK00892.1"/>
    <property type="match status" value="1"/>
</dbReference>
<evidence type="ECO:0000259" key="8">
    <source>
        <dbReference type="Pfam" id="PF04613"/>
    </source>
</evidence>
<dbReference type="NCBIfam" id="TIGR01853">
    <property type="entry name" value="lipid_A_lpxD"/>
    <property type="match status" value="1"/>
</dbReference>
<dbReference type="InterPro" id="IPR007691">
    <property type="entry name" value="LpxD"/>
</dbReference>
<dbReference type="Pfam" id="PF04613">
    <property type="entry name" value="LpxD"/>
    <property type="match status" value="1"/>
</dbReference>
<evidence type="ECO:0000256" key="5">
    <source>
        <dbReference type="ARBA" id="ARBA00023098"/>
    </source>
</evidence>
<keyword evidence="4 7" id="KW-0677">Repeat</keyword>
<dbReference type="PANTHER" id="PTHR43378">
    <property type="entry name" value="UDP-3-O-ACYLGLUCOSAMINE N-ACYLTRANSFERASE"/>
    <property type="match status" value="1"/>
</dbReference>
<keyword evidence="1 7" id="KW-0444">Lipid biosynthesis</keyword>
<dbReference type="Proteomes" id="UP000646211">
    <property type="component" value="Unassembled WGS sequence"/>
</dbReference>
<dbReference type="EMBL" id="JADHEC010000015">
    <property type="protein sequence ID" value="MBF2708607.1"/>
    <property type="molecule type" value="Genomic_DNA"/>
</dbReference>
<dbReference type="HAMAP" id="MF_00523">
    <property type="entry name" value="LpxD"/>
    <property type="match status" value="1"/>
</dbReference>
<comment type="pathway">
    <text evidence="7">Bacterial outer membrane biogenesis; LPS lipid A biosynthesis.</text>
</comment>
<accession>A0A930UAN6</accession>
<dbReference type="CDD" id="cd03352">
    <property type="entry name" value="LbH_LpxD"/>
    <property type="match status" value="1"/>
</dbReference>
<comment type="subunit">
    <text evidence="7">Homotrimer.</text>
</comment>
<evidence type="ECO:0000256" key="1">
    <source>
        <dbReference type="ARBA" id="ARBA00022516"/>
    </source>
</evidence>
<evidence type="ECO:0000313" key="10">
    <source>
        <dbReference type="Proteomes" id="UP000646211"/>
    </source>
</evidence>
<keyword evidence="2 7" id="KW-0441">Lipid A biosynthesis</keyword>
<dbReference type="GO" id="GO:0009245">
    <property type="term" value="P:lipid A biosynthetic process"/>
    <property type="evidence" value="ECO:0007669"/>
    <property type="project" value="UniProtKB-UniRule"/>
</dbReference>
<comment type="similarity">
    <text evidence="7">Belongs to the transferase hexapeptide repeat family. LpxD subfamily.</text>
</comment>
<dbReference type="SUPFAM" id="SSF51161">
    <property type="entry name" value="Trimeric LpxA-like enzymes"/>
    <property type="match status" value="1"/>
</dbReference>